<dbReference type="FunFam" id="1.10.150.310:FF:000001">
    <property type="entry name" value="RNA-binding transcriptional accessory protein"/>
    <property type="match status" value="1"/>
</dbReference>
<dbReference type="InterPro" id="IPR032639">
    <property type="entry name" value="Tex_YqgF"/>
</dbReference>
<dbReference type="PROSITE" id="PS50126">
    <property type="entry name" value="S1"/>
    <property type="match status" value="1"/>
</dbReference>
<dbReference type="Pfam" id="PF22706">
    <property type="entry name" value="Tex_central_region"/>
    <property type="match status" value="1"/>
</dbReference>
<gene>
    <name evidence="2" type="ORF">H9Q80_11525</name>
</gene>
<dbReference type="EMBL" id="CP060636">
    <property type="protein sequence ID" value="QNM10908.1"/>
    <property type="molecule type" value="Genomic_DNA"/>
</dbReference>
<dbReference type="Pfam" id="PF17674">
    <property type="entry name" value="HHH_9"/>
    <property type="match status" value="1"/>
</dbReference>
<dbReference type="InterPro" id="IPR012340">
    <property type="entry name" value="NA-bd_OB-fold"/>
</dbReference>
<dbReference type="Pfam" id="PF12836">
    <property type="entry name" value="HHH_3"/>
    <property type="match status" value="1"/>
</dbReference>
<dbReference type="FunFam" id="2.40.50.140:FF:000051">
    <property type="entry name" value="RNA-binding transcriptional accessory protein"/>
    <property type="match status" value="1"/>
</dbReference>
<dbReference type="Pfam" id="PF16921">
    <property type="entry name" value="Tex_YqgF"/>
    <property type="match status" value="1"/>
</dbReference>
<dbReference type="GO" id="GO:0003735">
    <property type="term" value="F:structural constituent of ribosome"/>
    <property type="evidence" value="ECO:0007669"/>
    <property type="project" value="TreeGrafter"/>
</dbReference>
<dbReference type="AlphaFoldDB" id="A0A7G9GJC6"/>
<feature type="domain" description="S1 motif" evidence="1">
    <location>
        <begin position="643"/>
        <end position="712"/>
    </location>
</feature>
<dbReference type="SUPFAM" id="SSF50249">
    <property type="entry name" value="Nucleic acid-binding proteins"/>
    <property type="match status" value="1"/>
</dbReference>
<dbReference type="Gene3D" id="1.10.3500.10">
    <property type="entry name" value="Tex N-terminal region-like"/>
    <property type="match status" value="1"/>
</dbReference>
<dbReference type="InterPro" id="IPR003029">
    <property type="entry name" value="S1_domain"/>
</dbReference>
<organism evidence="2 3">
    <name type="scientific">[Eubacterium] hominis</name>
    <dbReference type="NCBI Taxonomy" id="2764325"/>
    <lineage>
        <taxon>Bacteria</taxon>
        <taxon>Bacillati</taxon>
        <taxon>Bacillota</taxon>
        <taxon>Erysipelotrichia</taxon>
        <taxon>Erysipelotrichales</taxon>
        <taxon>Erysipelotrichaceae</taxon>
        <taxon>Amedibacillus</taxon>
    </lineage>
</organism>
<reference evidence="2 3" key="1">
    <citation type="submission" date="2020-08" db="EMBL/GenBank/DDBJ databases">
        <authorList>
            <person name="Liu C."/>
            <person name="Sun Q."/>
        </authorList>
    </citation>
    <scope>NUCLEOTIDE SEQUENCE [LARGE SCALE GENOMIC DNA]</scope>
    <source>
        <strain evidence="2 3">NSJ-61</strain>
    </source>
</reference>
<dbReference type="KEGG" id="ehn:H9Q80_11525"/>
<keyword evidence="3" id="KW-1185">Reference proteome</keyword>
<dbReference type="GO" id="GO:0003729">
    <property type="term" value="F:mRNA binding"/>
    <property type="evidence" value="ECO:0007669"/>
    <property type="project" value="UniProtKB-ARBA"/>
</dbReference>
<dbReference type="GO" id="GO:0006412">
    <property type="term" value="P:translation"/>
    <property type="evidence" value="ECO:0007669"/>
    <property type="project" value="TreeGrafter"/>
</dbReference>
<dbReference type="PANTHER" id="PTHR10724:SF10">
    <property type="entry name" value="S1 RNA-BINDING DOMAIN-CONTAINING PROTEIN 1"/>
    <property type="match status" value="1"/>
</dbReference>
<dbReference type="InterPro" id="IPR006641">
    <property type="entry name" value="YqgF/RNaseH-like_dom"/>
</dbReference>
<name>A0A7G9GJC6_9FIRM</name>
<dbReference type="SMART" id="SM00316">
    <property type="entry name" value="S1"/>
    <property type="match status" value="1"/>
</dbReference>
<dbReference type="GO" id="GO:0005737">
    <property type="term" value="C:cytoplasm"/>
    <property type="evidence" value="ECO:0007669"/>
    <property type="project" value="UniProtKB-ARBA"/>
</dbReference>
<dbReference type="Gene3D" id="1.10.150.310">
    <property type="entry name" value="Tex RuvX-like domain-like"/>
    <property type="match status" value="1"/>
</dbReference>
<dbReference type="SMART" id="SM00732">
    <property type="entry name" value="YqgFc"/>
    <property type="match status" value="1"/>
</dbReference>
<evidence type="ECO:0000313" key="2">
    <source>
        <dbReference type="EMBL" id="QNM10908.1"/>
    </source>
</evidence>
<dbReference type="InterPro" id="IPR044146">
    <property type="entry name" value="S1_Tex"/>
</dbReference>
<evidence type="ECO:0000259" key="1">
    <source>
        <dbReference type="PROSITE" id="PS50126"/>
    </source>
</evidence>
<protein>
    <submittedName>
        <fullName evidence="2">RNA-binding transcriptional accessory protein</fullName>
    </submittedName>
</protein>
<dbReference type="InterPro" id="IPR012337">
    <property type="entry name" value="RNaseH-like_sf"/>
</dbReference>
<dbReference type="Gene3D" id="2.40.50.140">
    <property type="entry name" value="Nucleic acid-binding proteins"/>
    <property type="match status" value="1"/>
</dbReference>
<dbReference type="InterPro" id="IPR023323">
    <property type="entry name" value="Tex-like_dom_sf"/>
</dbReference>
<dbReference type="FunFam" id="3.30.420.140:FF:000001">
    <property type="entry name" value="RNA-binding transcriptional accessory protein"/>
    <property type="match status" value="1"/>
</dbReference>
<dbReference type="InterPro" id="IPR018974">
    <property type="entry name" value="Tex-like_N"/>
</dbReference>
<dbReference type="CDD" id="cd05685">
    <property type="entry name" value="S1_Tex"/>
    <property type="match status" value="1"/>
</dbReference>
<dbReference type="InterPro" id="IPR041692">
    <property type="entry name" value="HHH_9"/>
</dbReference>
<dbReference type="Pfam" id="PF00575">
    <property type="entry name" value="S1"/>
    <property type="match status" value="1"/>
</dbReference>
<dbReference type="SUPFAM" id="SSF158832">
    <property type="entry name" value="Tex N-terminal region-like"/>
    <property type="match status" value="1"/>
</dbReference>
<accession>A0A7G9GJC6</accession>
<dbReference type="Pfam" id="PF09371">
    <property type="entry name" value="Tex_N"/>
    <property type="match status" value="1"/>
</dbReference>
<dbReference type="InterPro" id="IPR010994">
    <property type="entry name" value="RuvA_2-like"/>
</dbReference>
<dbReference type="GO" id="GO:0006139">
    <property type="term" value="P:nucleobase-containing compound metabolic process"/>
    <property type="evidence" value="ECO:0007669"/>
    <property type="project" value="InterPro"/>
</dbReference>
<evidence type="ECO:0000313" key="3">
    <source>
        <dbReference type="Proteomes" id="UP000515856"/>
    </source>
</evidence>
<dbReference type="Proteomes" id="UP000515856">
    <property type="component" value="Chromosome"/>
</dbReference>
<dbReference type="RefSeq" id="WP_117453341.1">
    <property type="nucleotide sequence ID" value="NZ_CP060636.1"/>
</dbReference>
<sequence length="714" mass="80876">MDHIIEAIASALNISVKQIKNTLGLLEEGNTVPFIARYRKEVTGGLDEEQIRVIQENYAYQVNLEKRKEDVLRLIEQQGKLTDEIKADVMKAEKLSQVEDIYRPYQQKRKTRATDAIAKGLKPLAEWILTLPRTADIEAEAKKYINDKVETMEDALQGAKDIIAEMASDDAQVRSRIRNSMEKYGHLVTKAKKKHTDEKKVYKMYYEYSERVSSLANHRIMAIDRGEKEKVLNVSIDFDEEYIINWTINKFTKKRTSPVNYLIDEAVKDGLKRLAFPSVEREIRNELSEKAHEASIEVFSMNLERLLLQPPMKNKMVLGFDPAFRTGCKLAVIDHTGKMIDVSVIYPHQPNAKVKESQRIMLDLLKKYPIDIIAIGNGTASRESEAFVAKLIKDYNLNVSYTIVSEAGASVYSASKLAREEFPDLHVEQRSAISIARRIQDPLSELIKIDPQSIGVGQYQHDLPQARLKERLDFVVSKAVNRVGVNVNMASAELLKNISGLNASCAKNIVAYREEHGEIHNRKELKKVPKIGAKAFEQAAGFLRIEDGDEMLDRTSIHPESYDLAKKILKELDIKEEEMGSASAADKVKEASVKKLCETLEADSYTVKDILDSIAAPLRDYRDQYAQPMLRSDVLELSDLHIGQQLEGVVRNVVDFGAFVDIGLHEDGLVHISKMSKQRVSHPSELVAVGDIVKVWVYNIDEEKQKVQLSFLQP</sequence>
<dbReference type="InterPro" id="IPR050437">
    <property type="entry name" value="Ribos_protein_bS1-like"/>
</dbReference>
<proteinExistence type="predicted"/>
<dbReference type="SUPFAM" id="SSF47781">
    <property type="entry name" value="RuvA domain 2-like"/>
    <property type="match status" value="2"/>
</dbReference>
<dbReference type="Gene3D" id="3.30.420.140">
    <property type="entry name" value="YqgF/RNase H-like domain"/>
    <property type="match status" value="1"/>
</dbReference>
<dbReference type="InterPro" id="IPR037027">
    <property type="entry name" value="YqgF/RNaseH-like_dom_sf"/>
</dbReference>
<dbReference type="InterPro" id="IPR055179">
    <property type="entry name" value="Tex-like_central_region"/>
</dbReference>
<dbReference type="Gene3D" id="1.10.10.650">
    <property type="entry name" value="RuvA domain 2-like"/>
    <property type="match status" value="1"/>
</dbReference>
<dbReference type="SUPFAM" id="SSF53098">
    <property type="entry name" value="Ribonuclease H-like"/>
    <property type="match status" value="1"/>
</dbReference>
<dbReference type="InterPro" id="IPR023319">
    <property type="entry name" value="Tex-like_HTH_dom_sf"/>
</dbReference>
<dbReference type="PANTHER" id="PTHR10724">
    <property type="entry name" value="30S RIBOSOMAL PROTEIN S1"/>
    <property type="match status" value="1"/>
</dbReference>
<dbReference type="FunFam" id="1.10.10.650:FF:000001">
    <property type="entry name" value="S1 RNA-binding domain 1"/>
    <property type="match status" value="1"/>
</dbReference>